<accession>A0ABT4LFC7</accession>
<dbReference type="RefSeq" id="WP_269422009.1">
    <property type="nucleotide sequence ID" value="NZ_JAPWGY010000001.1"/>
</dbReference>
<organism evidence="1 2">
    <name type="scientific">Kiloniella laminariae</name>
    <dbReference type="NCBI Taxonomy" id="454162"/>
    <lineage>
        <taxon>Bacteria</taxon>
        <taxon>Pseudomonadati</taxon>
        <taxon>Pseudomonadota</taxon>
        <taxon>Alphaproteobacteria</taxon>
        <taxon>Rhodospirillales</taxon>
        <taxon>Kiloniellaceae</taxon>
        <taxon>Kiloniella</taxon>
    </lineage>
</organism>
<evidence type="ECO:0000313" key="2">
    <source>
        <dbReference type="Proteomes" id="UP001069802"/>
    </source>
</evidence>
<gene>
    <name evidence="1" type="ORF">O4H49_03420</name>
</gene>
<protein>
    <recommendedName>
        <fullName evidence="3">Ribosome maturation factor RimM</fullName>
    </recommendedName>
</protein>
<name>A0ABT4LFC7_9PROT</name>
<reference evidence="1" key="1">
    <citation type="submission" date="2022-12" db="EMBL/GenBank/DDBJ databases">
        <title>Bacterial isolates from different developmental stages of Nematostella vectensis.</title>
        <authorList>
            <person name="Fraune S."/>
        </authorList>
    </citation>
    <scope>NUCLEOTIDE SEQUENCE</scope>
    <source>
        <strain evidence="1">G21630-S1</strain>
    </source>
</reference>
<proteinExistence type="predicted"/>
<evidence type="ECO:0000313" key="1">
    <source>
        <dbReference type="EMBL" id="MCZ4279812.1"/>
    </source>
</evidence>
<evidence type="ECO:0008006" key="3">
    <source>
        <dbReference type="Google" id="ProtNLM"/>
    </source>
</evidence>
<sequence length="181" mass="20719">MGMKETLLEVKAKGRLVSLHSKPENWNKCCVGYVDCVSDEHVRLRAISVYGEAAGYEVRRLSEIFKIEFDGQYTKKIEKLNQNQGSVFKEVKLYEKSSGDLVRETLESARHESVLVVVWGNDPDDSLVGYVDKIETDLLTIRLVDEFGVDDGVSVIRFEEITDVDFNTRSEQARIFLHKNR</sequence>
<keyword evidence="2" id="KW-1185">Reference proteome</keyword>
<comment type="caution">
    <text evidence="1">The sequence shown here is derived from an EMBL/GenBank/DDBJ whole genome shotgun (WGS) entry which is preliminary data.</text>
</comment>
<dbReference type="EMBL" id="JAPWGY010000001">
    <property type="protein sequence ID" value="MCZ4279812.1"/>
    <property type="molecule type" value="Genomic_DNA"/>
</dbReference>
<dbReference type="Proteomes" id="UP001069802">
    <property type="component" value="Unassembled WGS sequence"/>
</dbReference>